<name>A0A1R2BRI0_9CILI</name>
<dbReference type="PANTHER" id="PTHR13297">
    <property type="entry name" value="TBC1 DOMAIN FAMILY MEMBER 23-RELATED"/>
    <property type="match status" value="1"/>
</dbReference>
<dbReference type="Gene3D" id="1.10.8.270">
    <property type="entry name" value="putative rabgap domain of human tbc1 domain family member 14 like domains"/>
    <property type="match status" value="1"/>
</dbReference>
<comment type="caution">
    <text evidence="3">The sequence shown here is derived from an EMBL/GenBank/DDBJ whole genome shotgun (WGS) entry which is preliminary data.</text>
</comment>
<evidence type="ECO:0000313" key="3">
    <source>
        <dbReference type="EMBL" id="OMJ79291.1"/>
    </source>
</evidence>
<dbReference type="EMBL" id="MPUH01000478">
    <property type="protein sequence ID" value="OMJ79291.1"/>
    <property type="molecule type" value="Genomic_DNA"/>
</dbReference>
<dbReference type="InterPro" id="IPR035969">
    <property type="entry name" value="Rab-GAP_TBC_sf"/>
</dbReference>
<dbReference type="SMART" id="SM00164">
    <property type="entry name" value="TBC"/>
    <property type="match status" value="1"/>
</dbReference>
<organism evidence="3 4">
    <name type="scientific">Stentor coeruleus</name>
    <dbReference type="NCBI Taxonomy" id="5963"/>
    <lineage>
        <taxon>Eukaryota</taxon>
        <taxon>Sar</taxon>
        <taxon>Alveolata</taxon>
        <taxon>Ciliophora</taxon>
        <taxon>Postciliodesmatophora</taxon>
        <taxon>Heterotrichea</taxon>
        <taxon>Heterotrichida</taxon>
        <taxon>Stentoridae</taxon>
        <taxon>Stentor</taxon>
    </lineage>
</organism>
<dbReference type="GO" id="GO:0005802">
    <property type="term" value="C:trans-Golgi network"/>
    <property type="evidence" value="ECO:0007669"/>
    <property type="project" value="TreeGrafter"/>
</dbReference>
<gene>
    <name evidence="3" type="ORF">SteCoe_20712</name>
</gene>
<dbReference type="AlphaFoldDB" id="A0A1R2BRI0"/>
<dbReference type="PROSITE" id="PS50086">
    <property type="entry name" value="TBC_RABGAP"/>
    <property type="match status" value="1"/>
</dbReference>
<sequence length="509" mass="59254">MEERKKIHTWKVIFNQSILKFKEEIKVISNLPLNCDEQRVIHNDVERTRANIITPSERILMENLLIFYCETEGIKYKQGMNEVLAPFLLMTRIGVSSNEAYTFFSLFIQRTLPCMFKDDSFQPVHVHFGIFRLLLRYHNPRITSLFEEHQITPSLYASSWFITIFSSKTLDIDTVLYLWEHLLNEKDEIFICYIAVAFLEYFCDEFIQEDPTLIPQIILSIRLKNPKEVENIVHLAKKIKANMPYSLHARLLKFNISQLDNINSALYNLNSQICLTMQVREFMLRMYPHTKFCGHEHGCECSPQSYNDLPFMAIDCRNKTEQLAGTINNSELLNERAYEDSDFLHSITNEYRGARGQYHICLMGSAPFKIKQEEVKNDKEDDEEDYGQNMMENLLDLFLENDFPYVSIVEGGFQKVHEFAMHYRLPIEKHNPGLCLVCNPESGKNSVIKEGLKKIGNKLVGRFRAFSTAVKGYVRSESSLQFESPDVNKPGSKRKAVTRRPSVENIESN</sequence>
<dbReference type="Pfam" id="PF00566">
    <property type="entry name" value="RabGAP-TBC"/>
    <property type="match status" value="1"/>
</dbReference>
<dbReference type="InterPro" id="IPR000195">
    <property type="entry name" value="Rab-GAP-TBC_dom"/>
</dbReference>
<dbReference type="GO" id="GO:0005829">
    <property type="term" value="C:cytosol"/>
    <property type="evidence" value="ECO:0007669"/>
    <property type="project" value="GOC"/>
</dbReference>
<protein>
    <recommendedName>
        <fullName evidence="2">Rab-GAP TBC domain-containing protein</fullName>
    </recommendedName>
</protein>
<reference evidence="3 4" key="1">
    <citation type="submission" date="2016-11" db="EMBL/GenBank/DDBJ databases">
        <title>The macronuclear genome of Stentor coeruleus: a giant cell with tiny introns.</title>
        <authorList>
            <person name="Slabodnick M."/>
            <person name="Ruby J.G."/>
            <person name="Reiff S.B."/>
            <person name="Swart E.C."/>
            <person name="Gosai S."/>
            <person name="Prabakaran S."/>
            <person name="Witkowska E."/>
            <person name="Larue G.E."/>
            <person name="Fisher S."/>
            <person name="Freeman R.M."/>
            <person name="Gunawardena J."/>
            <person name="Chu W."/>
            <person name="Stover N.A."/>
            <person name="Gregory B.D."/>
            <person name="Nowacki M."/>
            <person name="Derisi J."/>
            <person name="Roy S.W."/>
            <person name="Marshall W.F."/>
            <person name="Sood P."/>
        </authorList>
    </citation>
    <scope>NUCLEOTIDE SEQUENCE [LARGE SCALE GENOMIC DNA]</scope>
    <source>
        <strain evidence="3">WM001</strain>
    </source>
</reference>
<evidence type="ECO:0000313" key="4">
    <source>
        <dbReference type="Proteomes" id="UP000187209"/>
    </source>
</evidence>
<dbReference type="PANTHER" id="PTHR13297:SF5">
    <property type="entry name" value="TBC1 DOMAIN FAMILY MEMBER 23"/>
    <property type="match status" value="1"/>
</dbReference>
<dbReference type="GO" id="GO:0042147">
    <property type="term" value="P:retrograde transport, endosome to Golgi"/>
    <property type="evidence" value="ECO:0007669"/>
    <property type="project" value="InterPro"/>
</dbReference>
<keyword evidence="4" id="KW-1185">Reference proteome</keyword>
<evidence type="ECO:0000259" key="2">
    <source>
        <dbReference type="PROSITE" id="PS50086"/>
    </source>
</evidence>
<proteinExistence type="predicted"/>
<dbReference type="Gene3D" id="1.10.472.80">
    <property type="entry name" value="Ypt/Rab-GAP domain of gyp1p, domain 3"/>
    <property type="match status" value="1"/>
</dbReference>
<dbReference type="OrthoDB" id="290141at2759"/>
<feature type="region of interest" description="Disordered" evidence="1">
    <location>
        <begin position="481"/>
        <end position="509"/>
    </location>
</feature>
<dbReference type="InterPro" id="IPR039755">
    <property type="entry name" value="TBC1D23"/>
</dbReference>
<accession>A0A1R2BRI0</accession>
<feature type="domain" description="Rab-GAP TBC" evidence="2">
    <location>
        <begin position="1"/>
        <end position="186"/>
    </location>
</feature>
<dbReference type="SUPFAM" id="SSF47923">
    <property type="entry name" value="Ypt/Rab-GAP domain of gyp1p"/>
    <property type="match status" value="2"/>
</dbReference>
<dbReference type="Proteomes" id="UP000187209">
    <property type="component" value="Unassembled WGS sequence"/>
</dbReference>
<evidence type="ECO:0000256" key="1">
    <source>
        <dbReference type="SAM" id="MobiDB-lite"/>
    </source>
</evidence>
<dbReference type="GO" id="GO:0099041">
    <property type="term" value="P:vesicle tethering to Golgi"/>
    <property type="evidence" value="ECO:0007669"/>
    <property type="project" value="TreeGrafter"/>
</dbReference>